<dbReference type="KEGG" id="slau:SLA_2673"/>
<dbReference type="Gene3D" id="1.20.120.1870">
    <property type="entry name" value="Fic/DOC protein, Fido domain"/>
    <property type="match status" value="1"/>
</dbReference>
<dbReference type="GO" id="GO:0016301">
    <property type="term" value="F:kinase activity"/>
    <property type="evidence" value="ECO:0007669"/>
    <property type="project" value="InterPro"/>
</dbReference>
<gene>
    <name evidence="2" type="ORF">SLA_2673</name>
</gene>
<reference evidence="2 3" key="1">
    <citation type="journal article" date="2016" name="Genome Announc.">
        <title>Complete Genome Sequence of Thiostrepton-Producing Streptomyces laurentii ATCC 31255.</title>
        <authorList>
            <person name="Doi K."/>
            <person name="Fujino Y."/>
            <person name="Nagayoshi Y."/>
            <person name="Ohshima T."/>
            <person name="Ogata S."/>
        </authorList>
    </citation>
    <scope>NUCLEOTIDE SEQUENCE [LARGE SCALE GENOMIC DNA]</scope>
    <source>
        <strain evidence="2 3">ATCC 31255</strain>
    </source>
</reference>
<dbReference type="PROSITE" id="PS51459">
    <property type="entry name" value="FIDO"/>
    <property type="match status" value="1"/>
</dbReference>
<evidence type="ECO:0000313" key="3">
    <source>
        <dbReference type="Proteomes" id="UP000217676"/>
    </source>
</evidence>
<dbReference type="InterPro" id="IPR003812">
    <property type="entry name" value="Fido"/>
</dbReference>
<feature type="domain" description="Fido" evidence="1">
    <location>
        <begin position="11"/>
        <end position="130"/>
    </location>
</feature>
<dbReference type="InterPro" id="IPR006440">
    <property type="entry name" value="Doc"/>
</dbReference>
<dbReference type="SUPFAM" id="SSF140931">
    <property type="entry name" value="Fic-like"/>
    <property type="match status" value="1"/>
</dbReference>
<keyword evidence="3" id="KW-1185">Reference proteome</keyword>
<name>A0A160NZF6_STRLU</name>
<dbReference type="NCBIfam" id="TIGR01550">
    <property type="entry name" value="DOC_P1"/>
    <property type="match status" value="1"/>
</dbReference>
<accession>A0A160NZF6</accession>
<dbReference type="InterPro" id="IPR053737">
    <property type="entry name" value="Type_II_TA_Toxin"/>
</dbReference>
<proteinExistence type="predicted"/>
<dbReference type="EMBL" id="AP017424">
    <property type="protein sequence ID" value="BAU83595.1"/>
    <property type="molecule type" value="Genomic_DNA"/>
</dbReference>
<dbReference type="PANTHER" id="PTHR39426">
    <property type="entry name" value="HOMOLOGY TO DEATH-ON-CURING PROTEIN OF PHAGE P1"/>
    <property type="match status" value="1"/>
</dbReference>
<dbReference type="InterPro" id="IPR036597">
    <property type="entry name" value="Fido-like_dom_sf"/>
</dbReference>
<dbReference type="Pfam" id="PF02661">
    <property type="entry name" value="Fic"/>
    <property type="match status" value="1"/>
</dbReference>
<evidence type="ECO:0000313" key="2">
    <source>
        <dbReference type="EMBL" id="BAU83595.1"/>
    </source>
</evidence>
<sequence>MSAARTTTRFLTVAEVTDIARIAFTGEGDPELRAPGLLESAVHRPRARMFGESAYTDPYERAAVLLHALAANHPFVDGNKRAAWLAAATFLAVNGIDLGDVDLDAAYDLVVDVASGKVADIEDIAGRLQRLCPAV</sequence>
<dbReference type="Proteomes" id="UP000217676">
    <property type="component" value="Chromosome"/>
</dbReference>
<organism evidence="2 3">
    <name type="scientific">Streptomyces laurentii</name>
    <dbReference type="NCBI Taxonomy" id="39478"/>
    <lineage>
        <taxon>Bacteria</taxon>
        <taxon>Bacillati</taxon>
        <taxon>Actinomycetota</taxon>
        <taxon>Actinomycetes</taxon>
        <taxon>Kitasatosporales</taxon>
        <taxon>Streptomycetaceae</taxon>
        <taxon>Streptomyces</taxon>
    </lineage>
</organism>
<protein>
    <submittedName>
        <fullName evidence="2">Fic family toxin-antitoxin system, toxin component</fullName>
    </submittedName>
</protein>
<dbReference type="PANTHER" id="PTHR39426:SF1">
    <property type="entry name" value="HOMOLOGY TO DEATH-ON-CURING PROTEIN OF PHAGE P1"/>
    <property type="match status" value="1"/>
</dbReference>
<evidence type="ECO:0000259" key="1">
    <source>
        <dbReference type="PROSITE" id="PS51459"/>
    </source>
</evidence>
<dbReference type="AlphaFoldDB" id="A0A160NZF6"/>